<dbReference type="GeneID" id="83259383"/>
<dbReference type="InterPro" id="IPR034116">
    <property type="entry name" value="AGE_dom"/>
</dbReference>
<accession>A0AAW7Z4L0</accession>
<dbReference type="Proteomes" id="UP001170717">
    <property type="component" value="Unassembled WGS sequence"/>
</dbReference>
<reference evidence="3" key="1">
    <citation type="submission" date="2023-07" db="EMBL/GenBank/DDBJ databases">
        <title>Genome content predicts the carbon catabolic preferences of heterotrophic bacteria.</title>
        <authorList>
            <person name="Gralka M."/>
        </authorList>
    </citation>
    <scope>NUCLEOTIDE SEQUENCE</scope>
    <source>
        <strain evidence="3">F2M12</strain>
    </source>
</reference>
<dbReference type="EMBL" id="JAUOQI010000013">
    <property type="protein sequence ID" value="MDO6578857.1"/>
    <property type="molecule type" value="Genomic_DNA"/>
</dbReference>
<organism evidence="3 4">
    <name type="scientific">Alteromonas stellipolaris</name>
    <dbReference type="NCBI Taxonomy" id="233316"/>
    <lineage>
        <taxon>Bacteria</taxon>
        <taxon>Pseudomonadati</taxon>
        <taxon>Pseudomonadota</taxon>
        <taxon>Gammaproteobacteria</taxon>
        <taxon>Alteromonadales</taxon>
        <taxon>Alteromonadaceae</taxon>
        <taxon>Alteromonas/Salinimonas group</taxon>
        <taxon>Alteromonas</taxon>
    </lineage>
</organism>
<evidence type="ECO:0000313" key="4">
    <source>
        <dbReference type="Proteomes" id="UP001170717"/>
    </source>
</evidence>
<comment type="caution">
    <text evidence="3">The sequence shown here is derived from an EMBL/GenBank/DDBJ whole genome shotgun (WGS) entry which is preliminary data.</text>
</comment>
<dbReference type="SUPFAM" id="SSF48208">
    <property type="entry name" value="Six-hairpin glycosidases"/>
    <property type="match status" value="1"/>
</dbReference>
<dbReference type="Gene3D" id="1.50.10.10">
    <property type="match status" value="1"/>
</dbReference>
<name>A0AAW7Z4L0_9ALTE</name>
<evidence type="ECO:0000256" key="1">
    <source>
        <dbReference type="ARBA" id="ARBA00008558"/>
    </source>
</evidence>
<dbReference type="AlphaFoldDB" id="A0AAW7Z4L0"/>
<dbReference type="PANTHER" id="PTHR15108">
    <property type="entry name" value="N-ACYLGLUCOSAMINE-2-EPIMERASE"/>
    <property type="match status" value="1"/>
</dbReference>
<dbReference type="FunFam" id="1.50.10.10:FF:000057">
    <property type="entry name" value="N-acylglucosamine 2-epimerase"/>
    <property type="match status" value="1"/>
</dbReference>
<evidence type="ECO:0000256" key="2">
    <source>
        <dbReference type="ARBA" id="ARBA00023235"/>
    </source>
</evidence>
<comment type="similarity">
    <text evidence="1">Belongs to the N-acylglucosamine 2-epimerase family.</text>
</comment>
<dbReference type="CDD" id="cd00249">
    <property type="entry name" value="AGE"/>
    <property type="match status" value="1"/>
</dbReference>
<dbReference type="GO" id="GO:0005975">
    <property type="term" value="P:carbohydrate metabolic process"/>
    <property type="evidence" value="ECO:0007669"/>
    <property type="project" value="InterPro"/>
</dbReference>
<dbReference type="InterPro" id="IPR012341">
    <property type="entry name" value="6hp_glycosidase-like_sf"/>
</dbReference>
<evidence type="ECO:0000313" key="3">
    <source>
        <dbReference type="EMBL" id="MDO6578857.1"/>
    </source>
</evidence>
<proteinExistence type="inferred from homology"/>
<keyword evidence="2" id="KW-0413">Isomerase</keyword>
<gene>
    <name evidence="3" type="ORF">Q4527_15735</name>
</gene>
<dbReference type="Pfam" id="PF07221">
    <property type="entry name" value="GlcNAc_2-epim"/>
    <property type="match status" value="1"/>
</dbReference>
<dbReference type="InterPro" id="IPR010819">
    <property type="entry name" value="AGE/CE"/>
</dbReference>
<sequence>MMTSVTTNKTPSDLGFSSPDFLSQHIKSILAFYEPNVDALSGGFHQNFSDDGSVFDENTRHLVSSTRFVFNYARAYLTFGDSRYLSRVASGIKFLREYHLNPETQGYAWVLNVEGVEHSVKDATNHCYGLAFVMLAYSWAYRAGITEAKYYLDETFALMDTHFWDKDYGLYKDEFNADFSICSDYRGQNANMHSCEALIAAFEATQDQRFLKRALLVAENITLRQAAKADNRIWEHYTSNWEVDWEYNKNDPKNLFRPWGFQPGHHTEWSKLLLQLNQYSPQPWLVERAQSLFDAVIDISWDSINGGIAYGFAPDSSVCDNEKYFWVQAESFACAARLAIVTQDDKYWDWYYRIWQYAWTHFVDHEYGAWFRILSPENGKLETTKSPVGKTDYHTMGACYDIMDALTFNAHK</sequence>
<dbReference type="GO" id="GO:0016853">
    <property type="term" value="F:isomerase activity"/>
    <property type="evidence" value="ECO:0007669"/>
    <property type="project" value="UniProtKB-KW"/>
</dbReference>
<dbReference type="InterPro" id="IPR008928">
    <property type="entry name" value="6-hairpin_glycosidase_sf"/>
</dbReference>
<dbReference type="RefSeq" id="WP_231701230.1">
    <property type="nucleotide sequence ID" value="NZ_CAXIBE010000004.1"/>
</dbReference>
<protein>
    <submittedName>
        <fullName evidence="3">AGE family epimerase/isomerase</fullName>
    </submittedName>
</protein>